<dbReference type="EMBL" id="BSTJ01000005">
    <property type="protein sequence ID" value="GLY75956.1"/>
    <property type="molecule type" value="Genomic_DNA"/>
</dbReference>
<dbReference type="Pfam" id="PF00005">
    <property type="entry name" value="ABC_tran"/>
    <property type="match status" value="1"/>
</dbReference>
<dbReference type="GO" id="GO:0015833">
    <property type="term" value="P:peptide transport"/>
    <property type="evidence" value="ECO:0007669"/>
    <property type="project" value="InterPro"/>
</dbReference>
<keyword evidence="4 6" id="KW-0067">ATP-binding</keyword>
<dbReference type="GO" id="GO:0016887">
    <property type="term" value="F:ATP hydrolysis activity"/>
    <property type="evidence" value="ECO:0007669"/>
    <property type="project" value="InterPro"/>
</dbReference>
<keyword evidence="2" id="KW-0813">Transport</keyword>
<dbReference type="PANTHER" id="PTHR43776">
    <property type="entry name" value="TRANSPORT ATP-BINDING PROTEIN"/>
    <property type="match status" value="1"/>
</dbReference>
<keyword evidence="3" id="KW-0547">Nucleotide-binding</keyword>
<dbReference type="PANTHER" id="PTHR43776:SF7">
    <property type="entry name" value="D,D-DIPEPTIDE TRANSPORT ATP-BINDING PROTEIN DDPF-RELATED"/>
    <property type="match status" value="1"/>
</dbReference>
<name>A0A9W6RH78_9ACTN</name>
<dbReference type="InterPro" id="IPR050319">
    <property type="entry name" value="ABC_transp_ATP-bind"/>
</dbReference>
<comment type="similarity">
    <text evidence="1">Belongs to the ABC transporter superfamily.</text>
</comment>
<dbReference type="GO" id="GO:0055085">
    <property type="term" value="P:transmembrane transport"/>
    <property type="evidence" value="ECO:0007669"/>
    <property type="project" value="UniProtKB-ARBA"/>
</dbReference>
<evidence type="ECO:0000313" key="7">
    <source>
        <dbReference type="Proteomes" id="UP001165135"/>
    </source>
</evidence>
<dbReference type="InterPro" id="IPR003439">
    <property type="entry name" value="ABC_transporter-like_ATP-bd"/>
</dbReference>
<gene>
    <name evidence="6" type="ORF">Airi01_042230</name>
</gene>
<evidence type="ECO:0000256" key="4">
    <source>
        <dbReference type="ARBA" id="ARBA00022840"/>
    </source>
</evidence>
<evidence type="ECO:0000256" key="1">
    <source>
        <dbReference type="ARBA" id="ARBA00005417"/>
    </source>
</evidence>
<evidence type="ECO:0000259" key="5">
    <source>
        <dbReference type="PROSITE" id="PS50893"/>
    </source>
</evidence>
<dbReference type="InterPro" id="IPR013563">
    <property type="entry name" value="Oligopep_ABC_C"/>
</dbReference>
<dbReference type="FunFam" id="3.40.50.300:FF:000016">
    <property type="entry name" value="Oligopeptide ABC transporter ATP-binding component"/>
    <property type="match status" value="1"/>
</dbReference>
<dbReference type="PROSITE" id="PS00211">
    <property type="entry name" value="ABC_TRANSPORTER_1"/>
    <property type="match status" value="1"/>
</dbReference>
<dbReference type="Proteomes" id="UP001165135">
    <property type="component" value="Unassembled WGS sequence"/>
</dbReference>
<dbReference type="SMART" id="SM00382">
    <property type="entry name" value="AAA"/>
    <property type="match status" value="1"/>
</dbReference>
<feature type="domain" description="ABC transporter" evidence="5">
    <location>
        <begin position="6"/>
        <end position="248"/>
    </location>
</feature>
<dbReference type="AlphaFoldDB" id="A0A9W6RH78"/>
<dbReference type="InterPro" id="IPR027417">
    <property type="entry name" value="P-loop_NTPase"/>
</dbReference>
<dbReference type="InterPro" id="IPR003593">
    <property type="entry name" value="AAA+_ATPase"/>
</dbReference>
<sequence length="323" mass="34789">MTDHLVVAEGLVKHYPVRGRGTLAAVDGVDLRVERGTTLALVGESGCGKSTTGRLLLALERPDAGRVTVAGQEVHALGRRDLRALRRTMQPVFQDPYDALNARMTVERIVAEPLRVHHAGGDVPARVRELLATVSLDPALASRYPHELSGGQRQRVAIARAIALDPAFVVCDEPVSALDVSVQAQVVNLLRRLQDERGITYLFISHDLALVRHLAQRVAVMYLGRIVEEGPAGELFADPRHPYTRLLLAAAPRPRVRDRDPAPVAVAGETPGALSRGRGCAFAPRCPLATGLCRTDDPPLRALPGTERKAACHYAESSRAGAA</sequence>
<evidence type="ECO:0000313" key="6">
    <source>
        <dbReference type="EMBL" id="GLY75956.1"/>
    </source>
</evidence>
<dbReference type="PROSITE" id="PS50893">
    <property type="entry name" value="ABC_TRANSPORTER_2"/>
    <property type="match status" value="1"/>
</dbReference>
<dbReference type="CDD" id="cd03257">
    <property type="entry name" value="ABC_NikE_OppD_transporters"/>
    <property type="match status" value="1"/>
</dbReference>
<proteinExistence type="inferred from homology"/>
<dbReference type="RefSeq" id="WP_285623653.1">
    <property type="nucleotide sequence ID" value="NZ_BSTJ01000005.1"/>
</dbReference>
<comment type="caution">
    <text evidence="6">The sequence shown here is derived from an EMBL/GenBank/DDBJ whole genome shotgun (WGS) entry which is preliminary data.</text>
</comment>
<accession>A0A9W6RH78</accession>
<evidence type="ECO:0000256" key="3">
    <source>
        <dbReference type="ARBA" id="ARBA00022741"/>
    </source>
</evidence>
<dbReference type="GO" id="GO:0005524">
    <property type="term" value="F:ATP binding"/>
    <property type="evidence" value="ECO:0007669"/>
    <property type="project" value="UniProtKB-KW"/>
</dbReference>
<dbReference type="Gene3D" id="3.40.50.300">
    <property type="entry name" value="P-loop containing nucleotide triphosphate hydrolases"/>
    <property type="match status" value="1"/>
</dbReference>
<reference evidence="6" key="1">
    <citation type="submission" date="2023-03" db="EMBL/GenBank/DDBJ databases">
        <title>Actinoallomurus iriomotensis NBRC 103681.</title>
        <authorList>
            <person name="Ichikawa N."/>
            <person name="Sato H."/>
            <person name="Tonouchi N."/>
        </authorList>
    </citation>
    <scope>NUCLEOTIDE SEQUENCE</scope>
    <source>
        <strain evidence="6">NBRC 103681</strain>
    </source>
</reference>
<dbReference type="Pfam" id="PF08352">
    <property type="entry name" value="oligo_HPY"/>
    <property type="match status" value="1"/>
</dbReference>
<dbReference type="InterPro" id="IPR017871">
    <property type="entry name" value="ABC_transporter-like_CS"/>
</dbReference>
<evidence type="ECO:0000256" key="2">
    <source>
        <dbReference type="ARBA" id="ARBA00022448"/>
    </source>
</evidence>
<dbReference type="NCBIfam" id="TIGR01727">
    <property type="entry name" value="oligo_HPY"/>
    <property type="match status" value="1"/>
</dbReference>
<organism evidence="6 7">
    <name type="scientific">Actinoallomurus iriomotensis</name>
    <dbReference type="NCBI Taxonomy" id="478107"/>
    <lineage>
        <taxon>Bacteria</taxon>
        <taxon>Bacillati</taxon>
        <taxon>Actinomycetota</taxon>
        <taxon>Actinomycetes</taxon>
        <taxon>Streptosporangiales</taxon>
        <taxon>Thermomonosporaceae</taxon>
        <taxon>Actinoallomurus</taxon>
    </lineage>
</organism>
<protein>
    <submittedName>
        <fullName evidence="6">ABC transporter ATP-binding protein</fullName>
    </submittedName>
</protein>
<dbReference type="SUPFAM" id="SSF52540">
    <property type="entry name" value="P-loop containing nucleoside triphosphate hydrolases"/>
    <property type="match status" value="1"/>
</dbReference>